<proteinExistence type="predicted"/>
<protein>
    <recommendedName>
        <fullName evidence="3">ABC transporter Uup C-terminal domain-containing protein</fullName>
    </recommendedName>
</protein>
<dbReference type="Proteomes" id="UP000012249">
    <property type="component" value="Unassembled WGS sequence"/>
</dbReference>
<evidence type="ECO:0000313" key="2">
    <source>
        <dbReference type="Proteomes" id="UP000012249"/>
    </source>
</evidence>
<evidence type="ECO:0000313" key="1">
    <source>
        <dbReference type="EMBL" id="EMY14300.1"/>
    </source>
</evidence>
<reference evidence="1 2" key="1">
    <citation type="submission" date="2013-02" db="EMBL/GenBank/DDBJ databases">
        <authorList>
            <person name="Harkins D.M."/>
            <person name="Durkin A.S."/>
            <person name="Brinkac L.M."/>
            <person name="Haft D.H."/>
            <person name="Selengut J.D."/>
            <person name="Sanka R."/>
            <person name="DePew J."/>
            <person name="Purushe J."/>
            <person name="Haake D.A."/>
            <person name="Matsunaga J."/>
            <person name="Vinetz J.M."/>
            <person name="Sutton G.G."/>
            <person name="Nierman W.C."/>
            <person name="Fouts D.E."/>
        </authorList>
    </citation>
    <scope>NUCLEOTIDE SEQUENCE [LARGE SCALE GENOMIC DNA]</scope>
    <source>
        <strain evidence="1 2">Ecochallenge</strain>
    </source>
</reference>
<accession>N1UE27</accession>
<name>N1UE27_9LEPT</name>
<organism evidence="1 2">
    <name type="scientific">Leptospira weilii str. Ecochallenge</name>
    <dbReference type="NCBI Taxonomy" id="1049986"/>
    <lineage>
        <taxon>Bacteria</taxon>
        <taxon>Pseudomonadati</taxon>
        <taxon>Spirochaetota</taxon>
        <taxon>Spirochaetia</taxon>
        <taxon>Leptospirales</taxon>
        <taxon>Leptospiraceae</taxon>
        <taxon>Leptospira</taxon>
    </lineage>
</organism>
<sequence>MADPGFFKNRSYQLELDNLNEVKNEITHLTSAWESLQFELEELSEKFKL</sequence>
<dbReference type="EMBL" id="AHMI02000178">
    <property type="protein sequence ID" value="EMY14300.1"/>
    <property type="molecule type" value="Genomic_DNA"/>
</dbReference>
<dbReference type="AlphaFoldDB" id="N1UE27"/>
<gene>
    <name evidence="1" type="ORF">LEP1GSC043_0903</name>
</gene>
<evidence type="ECO:0008006" key="3">
    <source>
        <dbReference type="Google" id="ProtNLM"/>
    </source>
</evidence>
<comment type="caution">
    <text evidence="1">The sequence shown here is derived from an EMBL/GenBank/DDBJ whole genome shotgun (WGS) entry which is preliminary data.</text>
</comment>